<evidence type="ECO:0000313" key="2">
    <source>
        <dbReference type="EMBL" id="KAK5928884.1"/>
    </source>
</evidence>
<proteinExistence type="predicted"/>
<accession>A0AAN8HZ76</accession>
<reference evidence="2 3" key="1">
    <citation type="journal article" date="2023" name="Mol. Biol. Evol.">
        <title>Genomics of Secondarily Temperate Adaptation in the Only Non-Antarctic Icefish.</title>
        <authorList>
            <person name="Rivera-Colon A.G."/>
            <person name="Rayamajhi N."/>
            <person name="Minhas B.F."/>
            <person name="Madrigal G."/>
            <person name="Bilyk K.T."/>
            <person name="Yoon V."/>
            <person name="Hune M."/>
            <person name="Gregory S."/>
            <person name="Cheng C.H.C."/>
            <person name="Catchen J.M."/>
        </authorList>
    </citation>
    <scope>NUCLEOTIDE SEQUENCE [LARGE SCALE GENOMIC DNA]</scope>
    <source>
        <tissue evidence="2">White muscle</tissue>
    </source>
</reference>
<feature type="region of interest" description="Disordered" evidence="1">
    <location>
        <begin position="41"/>
        <end position="72"/>
    </location>
</feature>
<feature type="compositionally biased region" description="Basic and acidic residues" evidence="1">
    <location>
        <begin position="53"/>
        <end position="72"/>
    </location>
</feature>
<protein>
    <submittedName>
        <fullName evidence="2">Uncharacterized protein</fullName>
    </submittedName>
</protein>
<gene>
    <name evidence="2" type="ORF">CgunFtcFv8_010165</name>
</gene>
<evidence type="ECO:0000256" key="1">
    <source>
        <dbReference type="SAM" id="MobiDB-lite"/>
    </source>
</evidence>
<comment type="caution">
    <text evidence="2">The sequence shown here is derived from an EMBL/GenBank/DDBJ whole genome shotgun (WGS) entry which is preliminary data.</text>
</comment>
<dbReference type="Proteomes" id="UP001331515">
    <property type="component" value="Unassembled WGS sequence"/>
</dbReference>
<evidence type="ECO:0000313" key="3">
    <source>
        <dbReference type="Proteomes" id="UP001331515"/>
    </source>
</evidence>
<name>A0AAN8HZ76_CHAGU</name>
<organism evidence="2 3">
    <name type="scientific">Champsocephalus gunnari</name>
    <name type="common">Mackerel icefish</name>
    <dbReference type="NCBI Taxonomy" id="52237"/>
    <lineage>
        <taxon>Eukaryota</taxon>
        <taxon>Metazoa</taxon>
        <taxon>Chordata</taxon>
        <taxon>Craniata</taxon>
        <taxon>Vertebrata</taxon>
        <taxon>Euteleostomi</taxon>
        <taxon>Actinopterygii</taxon>
        <taxon>Neopterygii</taxon>
        <taxon>Teleostei</taxon>
        <taxon>Neoteleostei</taxon>
        <taxon>Acanthomorphata</taxon>
        <taxon>Eupercaria</taxon>
        <taxon>Perciformes</taxon>
        <taxon>Notothenioidei</taxon>
        <taxon>Channichthyidae</taxon>
        <taxon>Champsocephalus</taxon>
    </lineage>
</organism>
<sequence length="72" mass="8084">MMSSEPQPSSTAENRRFSITAVTAIHQRRENAVAREGAMMEMGREGQGGGRLQPERQEAGRRDETRIRPLCI</sequence>
<keyword evidence="3" id="KW-1185">Reference proteome</keyword>
<dbReference type="AlphaFoldDB" id="A0AAN8HZ76"/>
<dbReference type="EMBL" id="JAURVH010001517">
    <property type="protein sequence ID" value="KAK5928884.1"/>
    <property type="molecule type" value="Genomic_DNA"/>
</dbReference>